<dbReference type="PANTHER" id="PTHR35603">
    <property type="match status" value="1"/>
</dbReference>
<dbReference type="OrthoDB" id="5298735at2"/>
<comment type="subcellular location">
    <subcellularLocation>
        <location evidence="1">Membrane</location>
    </subcellularLocation>
</comment>
<dbReference type="InterPro" id="IPR051407">
    <property type="entry name" value="Bact_OM_lipoprot/Surf_antigen"/>
</dbReference>
<feature type="region of interest" description="Disordered" evidence="3">
    <location>
        <begin position="227"/>
        <end position="248"/>
    </location>
</feature>
<evidence type="ECO:0000313" key="6">
    <source>
        <dbReference type="EMBL" id="SDM09281.1"/>
    </source>
</evidence>
<keyword evidence="4" id="KW-1133">Transmembrane helix</keyword>
<feature type="domain" description="Glycine zipper 2TM" evidence="5">
    <location>
        <begin position="156"/>
        <end position="196"/>
    </location>
</feature>
<dbReference type="STRING" id="1527607.SAMN05428957_102257"/>
<evidence type="ECO:0000259" key="5">
    <source>
        <dbReference type="Pfam" id="PF05433"/>
    </source>
</evidence>
<dbReference type="Proteomes" id="UP000198552">
    <property type="component" value="Unassembled WGS sequence"/>
</dbReference>
<keyword evidence="2 4" id="KW-0472">Membrane</keyword>
<sequence>MHPLVPSGAETPPQRTVKQLWTAVGVLGISVLALGGTLAAQQLRGPAATPQAQAPESQTVAAVPSTPESEIINEKAPQALAEQRSVAPVSGAKAPAPQLALAPVAPPAPRPQPAPRDAYLQPAAQSRAAAPAVCGSCGHVESVQALSQPAPASGVGMVAGGLLGGVLGNQIGKGSGRKVATVLGAVGGGYVGHQVEQRARSTTTYRMRVRMHDGSVRTFTRAQPVAEGTPVRATSNGFRVDSAGGASAPPAAMRVVDSGY</sequence>
<protein>
    <submittedName>
        <fullName evidence="6">Glycine zipper 2TM domain-containing protein</fullName>
    </submittedName>
</protein>
<dbReference type="EMBL" id="FNHP01000002">
    <property type="protein sequence ID" value="SDM09281.1"/>
    <property type="molecule type" value="Genomic_DNA"/>
</dbReference>
<organism evidence="6 7">
    <name type="scientific">Oryzisolibacter propanilivorax</name>
    <dbReference type="NCBI Taxonomy" id="1527607"/>
    <lineage>
        <taxon>Bacteria</taxon>
        <taxon>Pseudomonadati</taxon>
        <taxon>Pseudomonadota</taxon>
        <taxon>Betaproteobacteria</taxon>
        <taxon>Burkholderiales</taxon>
        <taxon>Comamonadaceae</taxon>
        <taxon>Oryzisolibacter</taxon>
    </lineage>
</organism>
<keyword evidence="7" id="KW-1185">Reference proteome</keyword>
<evidence type="ECO:0000256" key="1">
    <source>
        <dbReference type="ARBA" id="ARBA00004370"/>
    </source>
</evidence>
<evidence type="ECO:0000256" key="2">
    <source>
        <dbReference type="ARBA" id="ARBA00023136"/>
    </source>
</evidence>
<accession>A0A1G9QEV3</accession>
<dbReference type="InterPro" id="IPR008816">
    <property type="entry name" value="Gly_zipper_2TM_dom"/>
</dbReference>
<dbReference type="Pfam" id="PF05433">
    <property type="entry name" value="Rick_17kDa_Anti"/>
    <property type="match status" value="1"/>
</dbReference>
<evidence type="ECO:0000313" key="7">
    <source>
        <dbReference type="Proteomes" id="UP000198552"/>
    </source>
</evidence>
<evidence type="ECO:0000256" key="4">
    <source>
        <dbReference type="SAM" id="Phobius"/>
    </source>
</evidence>
<feature type="transmembrane region" description="Helical" evidence="4">
    <location>
        <begin position="20"/>
        <end position="40"/>
    </location>
</feature>
<dbReference type="AlphaFoldDB" id="A0A1G9QEV3"/>
<dbReference type="RefSeq" id="WP_091566960.1">
    <property type="nucleotide sequence ID" value="NZ_FNHP01000002.1"/>
</dbReference>
<dbReference type="PANTHER" id="PTHR35603:SF2">
    <property type="entry name" value="OUTER MEMBRANE LIPOPROTEIN"/>
    <property type="match status" value="1"/>
</dbReference>
<evidence type="ECO:0000256" key="3">
    <source>
        <dbReference type="SAM" id="MobiDB-lite"/>
    </source>
</evidence>
<name>A0A1G9QEV3_9BURK</name>
<keyword evidence="4" id="KW-0812">Transmembrane</keyword>
<dbReference type="GO" id="GO:0019867">
    <property type="term" value="C:outer membrane"/>
    <property type="evidence" value="ECO:0007669"/>
    <property type="project" value="InterPro"/>
</dbReference>
<gene>
    <name evidence="6" type="ORF">SAMN05428957_102257</name>
</gene>
<reference evidence="7" key="1">
    <citation type="submission" date="2016-10" db="EMBL/GenBank/DDBJ databases">
        <authorList>
            <person name="Varghese N."/>
            <person name="Submissions S."/>
        </authorList>
    </citation>
    <scope>NUCLEOTIDE SEQUENCE [LARGE SCALE GENOMIC DNA]</scope>
    <source>
        <strain evidence="7">EPL6</strain>
    </source>
</reference>
<proteinExistence type="predicted"/>